<evidence type="ECO:0000313" key="4">
    <source>
        <dbReference type="Proteomes" id="UP001225596"/>
    </source>
</evidence>
<dbReference type="RefSeq" id="WP_338436299.1">
    <property type="nucleotide sequence ID" value="NZ_JAUYVH010000003.1"/>
</dbReference>
<feature type="compositionally biased region" description="Low complexity" evidence="1">
    <location>
        <begin position="29"/>
        <end position="68"/>
    </location>
</feature>
<keyword evidence="4" id="KW-1185">Reference proteome</keyword>
<dbReference type="EMBL" id="JAUYVH010000003">
    <property type="protein sequence ID" value="MDQ9170378.1"/>
    <property type="molecule type" value="Genomic_DNA"/>
</dbReference>
<organism evidence="3 4">
    <name type="scientific">Keguizhuia sedimenti</name>
    <dbReference type="NCBI Taxonomy" id="3064264"/>
    <lineage>
        <taxon>Bacteria</taxon>
        <taxon>Pseudomonadati</taxon>
        <taxon>Pseudomonadota</taxon>
        <taxon>Betaproteobacteria</taxon>
        <taxon>Burkholderiales</taxon>
        <taxon>Oxalobacteraceae</taxon>
        <taxon>Keguizhuia</taxon>
    </lineage>
</organism>
<sequence>MSRASLSFTLVLVSSLVAACGGGGGDNGQNGSQNSGTDQGATIAASSAGPSAPAAASSTSAPGSCSDSLASDQPVTVSYDELPYCDPYPLEEMMALDDAAYQNQLSNHWTDVESLLYRYVPPNVTVYPAPRNFSGAMSACLQQHGLLACREYMNLLIGLNKGKQQ</sequence>
<reference evidence="3 4" key="1">
    <citation type="submission" date="2023-08" db="EMBL/GenBank/DDBJ databases">
        <title>Oxalobacteraceae gen .nov., isolated from river sludge outside the plant.</title>
        <authorList>
            <person name="Zhao S.Y."/>
        </authorList>
    </citation>
    <scope>NUCLEOTIDE SEQUENCE [LARGE SCALE GENOMIC DNA]</scope>
    <source>
        <strain evidence="3 4">R-40</strain>
    </source>
</reference>
<keyword evidence="2" id="KW-0732">Signal</keyword>
<gene>
    <name evidence="3" type="ORF">Q8A64_08130</name>
</gene>
<feature type="signal peptide" evidence="2">
    <location>
        <begin position="1"/>
        <end position="19"/>
    </location>
</feature>
<evidence type="ECO:0000256" key="2">
    <source>
        <dbReference type="SAM" id="SignalP"/>
    </source>
</evidence>
<feature type="chain" id="PRO_5045920077" evidence="2">
    <location>
        <begin position="20"/>
        <end position="165"/>
    </location>
</feature>
<dbReference type="PROSITE" id="PS51257">
    <property type="entry name" value="PROKAR_LIPOPROTEIN"/>
    <property type="match status" value="1"/>
</dbReference>
<dbReference type="Proteomes" id="UP001225596">
    <property type="component" value="Unassembled WGS sequence"/>
</dbReference>
<proteinExistence type="predicted"/>
<evidence type="ECO:0000256" key="1">
    <source>
        <dbReference type="SAM" id="MobiDB-lite"/>
    </source>
</evidence>
<comment type="caution">
    <text evidence="3">The sequence shown here is derived from an EMBL/GenBank/DDBJ whole genome shotgun (WGS) entry which is preliminary data.</text>
</comment>
<protein>
    <submittedName>
        <fullName evidence="3">Uncharacterized protein</fullName>
    </submittedName>
</protein>
<feature type="region of interest" description="Disordered" evidence="1">
    <location>
        <begin position="27"/>
        <end position="72"/>
    </location>
</feature>
<evidence type="ECO:0000313" key="3">
    <source>
        <dbReference type="EMBL" id="MDQ9170378.1"/>
    </source>
</evidence>
<name>A0ABU1BPZ1_9BURK</name>
<accession>A0ABU1BPZ1</accession>